<dbReference type="EMBL" id="CP015163">
    <property type="protein sequence ID" value="AXB47114.1"/>
    <property type="molecule type" value="Genomic_DNA"/>
</dbReference>
<organism evidence="8 9">
    <name type="scientific">Amycolatopsis albispora</name>
    <dbReference type="NCBI Taxonomy" id="1804986"/>
    <lineage>
        <taxon>Bacteria</taxon>
        <taxon>Bacillati</taxon>
        <taxon>Actinomycetota</taxon>
        <taxon>Actinomycetes</taxon>
        <taxon>Pseudonocardiales</taxon>
        <taxon>Pseudonocardiaceae</taxon>
        <taxon>Amycolatopsis</taxon>
    </lineage>
</organism>
<feature type="transmembrane region" description="Helical" evidence="7">
    <location>
        <begin position="216"/>
        <end position="235"/>
    </location>
</feature>
<keyword evidence="4 7" id="KW-0812">Transmembrane</keyword>
<proteinExistence type="inferred from homology"/>
<evidence type="ECO:0000256" key="7">
    <source>
        <dbReference type="SAM" id="Phobius"/>
    </source>
</evidence>
<evidence type="ECO:0000256" key="5">
    <source>
        <dbReference type="ARBA" id="ARBA00022989"/>
    </source>
</evidence>
<dbReference type="GO" id="GO:0009055">
    <property type="term" value="F:electron transfer activity"/>
    <property type="evidence" value="ECO:0007669"/>
    <property type="project" value="TreeGrafter"/>
</dbReference>
<evidence type="ECO:0000313" key="9">
    <source>
        <dbReference type="Proteomes" id="UP000250434"/>
    </source>
</evidence>
<feature type="transmembrane region" description="Helical" evidence="7">
    <location>
        <begin position="6"/>
        <end position="30"/>
    </location>
</feature>
<reference evidence="8 9" key="1">
    <citation type="submission" date="2016-04" db="EMBL/GenBank/DDBJ databases">
        <title>Complete genome sequence and analysis of deep-sea sediment isolate, Amycolatopsis sp. WP1.</title>
        <authorList>
            <person name="Wang H."/>
            <person name="Chen S."/>
            <person name="Wu Q."/>
        </authorList>
    </citation>
    <scope>NUCLEOTIDE SEQUENCE [LARGE SCALE GENOMIC DNA]</scope>
    <source>
        <strain evidence="8 9">WP1</strain>
    </source>
</reference>
<keyword evidence="5 7" id="KW-1133">Transmembrane helix</keyword>
<dbReference type="Pfam" id="PF02322">
    <property type="entry name" value="Cyt_bd_oxida_II"/>
    <property type="match status" value="1"/>
</dbReference>
<accession>A0A344LGE0</accession>
<protein>
    <submittedName>
        <fullName evidence="8">Cytochrome BD oxidase subunit II</fullName>
    </submittedName>
</protein>
<dbReference type="KEGG" id="aab:A4R43_35585"/>
<comment type="subcellular location">
    <subcellularLocation>
        <location evidence="1">Cell membrane</location>
        <topology evidence="1">Multi-pass membrane protein</topology>
    </subcellularLocation>
</comment>
<evidence type="ECO:0000256" key="3">
    <source>
        <dbReference type="ARBA" id="ARBA00022475"/>
    </source>
</evidence>
<dbReference type="GO" id="GO:0070069">
    <property type="term" value="C:cytochrome complex"/>
    <property type="evidence" value="ECO:0007669"/>
    <property type="project" value="TreeGrafter"/>
</dbReference>
<dbReference type="InterPro" id="IPR003317">
    <property type="entry name" value="Cyt-d_oxidase_su2"/>
</dbReference>
<dbReference type="AlphaFoldDB" id="A0A344LGE0"/>
<evidence type="ECO:0000256" key="6">
    <source>
        <dbReference type="ARBA" id="ARBA00023136"/>
    </source>
</evidence>
<feature type="transmembrane region" description="Helical" evidence="7">
    <location>
        <begin position="152"/>
        <end position="171"/>
    </location>
</feature>
<dbReference type="GO" id="GO:0016682">
    <property type="term" value="F:oxidoreductase activity, acting on diphenols and related substances as donors, oxygen as acceptor"/>
    <property type="evidence" value="ECO:0007669"/>
    <property type="project" value="TreeGrafter"/>
</dbReference>
<keyword evidence="9" id="KW-1185">Reference proteome</keyword>
<feature type="transmembrane region" description="Helical" evidence="7">
    <location>
        <begin position="242"/>
        <end position="262"/>
    </location>
</feature>
<feature type="transmembrane region" description="Helical" evidence="7">
    <location>
        <begin position="112"/>
        <end position="132"/>
    </location>
</feature>
<feature type="transmembrane region" description="Helical" evidence="7">
    <location>
        <begin position="192"/>
        <end position="210"/>
    </location>
</feature>
<comment type="similarity">
    <text evidence="2">Belongs to the cytochrome ubiquinol oxidase subunit 2 family.</text>
</comment>
<dbReference type="PANTHER" id="PTHR43141:SF4">
    <property type="entry name" value="CYTOCHROME BD2 SUBUNIT II"/>
    <property type="match status" value="1"/>
</dbReference>
<evidence type="ECO:0000256" key="1">
    <source>
        <dbReference type="ARBA" id="ARBA00004651"/>
    </source>
</evidence>
<evidence type="ECO:0000256" key="2">
    <source>
        <dbReference type="ARBA" id="ARBA00007543"/>
    </source>
</evidence>
<dbReference type="OrthoDB" id="9776710at2"/>
<name>A0A344LGE0_9PSEU</name>
<keyword evidence="3" id="KW-1003">Cell membrane</keyword>
<feature type="transmembrane region" description="Helical" evidence="7">
    <location>
        <begin position="81"/>
        <end position="100"/>
    </location>
</feature>
<feature type="transmembrane region" description="Helical" evidence="7">
    <location>
        <begin position="282"/>
        <end position="302"/>
    </location>
</feature>
<dbReference type="GO" id="GO:0019646">
    <property type="term" value="P:aerobic electron transport chain"/>
    <property type="evidence" value="ECO:0007669"/>
    <property type="project" value="TreeGrafter"/>
</dbReference>
<dbReference type="PANTHER" id="PTHR43141">
    <property type="entry name" value="CYTOCHROME BD2 SUBUNIT II"/>
    <property type="match status" value="1"/>
</dbReference>
<dbReference type="RefSeq" id="WP_113696174.1">
    <property type="nucleotide sequence ID" value="NZ_CP015163.1"/>
</dbReference>
<gene>
    <name evidence="8" type="ORF">A4R43_35585</name>
</gene>
<dbReference type="GO" id="GO:0005886">
    <property type="term" value="C:plasma membrane"/>
    <property type="evidence" value="ECO:0007669"/>
    <property type="project" value="UniProtKB-SubCell"/>
</dbReference>
<evidence type="ECO:0000256" key="4">
    <source>
        <dbReference type="ARBA" id="ARBA00022692"/>
    </source>
</evidence>
<dbReference type="Proteomes" id="UP000250434">
    <property type="component" value="Chromosome"/>
</dbReference>
<evidence type="ECO:0000313" key="8">
    <source>
        <dbReference type="EMBL" id="AXB47114.1"/>
    </source>
</evidence>
<sequence>MEIFFWCLLGLLLCGYFALAGYDYGVGLLLRAVGRDEPERRRALGSVGPFFLGNEVWLVAAVGLLFGAFPLLEGKVFKQNYLVVVAMLLGLITFTAAVQLRSRRPGAGRGSWDLLVTGGALVTTAAWGVFFGNLVRGLPATGPVPVADPFSLLWGLGFVALFALHGANFLAVRGDAALAAKGRSLARRLVPLVAVWVAVVAGWTALSPIMSTVDRAWPALLVLAAAVAALAVTWLGSPRVALAGSMVLAVLPVVLAGTLRFPYLLLSLDISQSAASPGTLRLLTFVAVPAVAVVVLVQWLTWRANRRPVGDRTLLHF</sequence>
<keyword evidence="6 7" id="KW-0472">Membrane</keyword>
<feature type="transmembrane region" description="Helical" evidence="7">
    <location>
        <begin position="50"/>
        <end position="69"/>
    </location>
</feature>